<evidence type="ECO:0000313" key="2">
    <source>
        <dbReference type="Proteomes" id="UP000184550"/>
    </source>
</evidence>
<dbReference type="AlphaFoldDB" id="A0A7Z9DY93"/>
<sequence length="38" mass="4496">MLLHPLVQEKGDRLLNQNPENVSIAHRQAYSYYIHYPS</sequence>
<comment type="caution">
    <text evidence="1">The sequence shown here is derived from an EMBL/GenBank/DDBJ whole genome shotgun (WGS) entry which is preliminary data.</text>
</comment>
<dbReference type="Proteomes" id="UP000184550">
    <property type="component" value="Unassembled WGS sequence"/>
</dbReference>
<keyword evidence="2" id="KW-1185">Reference proteome</keyword>
<accession>A0A7Z9DY93</accession>
<gene>
    <name evidence="1" type="ORF">PL8927_50003</name>
</gene>
<name>A0A7Z9DY93_9CYAN</name>
<organism evidence="1 2">
    <name type="scientific">Planktothrix serta PCC 8927</name>
    <dbReference type="NCBI Taxonomy" id="671068"/>
    <lineage>
        <taxon>Bacteria</taxon>
        <taxon>Bacillati</taxon>
        <taxon>Cyanobacteriota</taxon>
        <taxon>Cyanophyceae</taxon>
        <taxon>Oscillatoriophycideae</taxon>
        <taxon>Oscillatoriales</taxon>
        <taxon>Microcoleaceae</taxon>
        <taxon>Planktothrix</taxon>
    </lineage>
</organism>
<proteinExistence type="predicted"/>
<dbReference type="EMBL" id="CZCU02000124">
    <property type="protein sequence ID" value="VXD15503.1"/>
    <property type="molecule type" value="Genomic_DNA"/>
</dbReference>
<evidence type="ECO:0000313" key="1">
    <source>
        <dbReference type="EMBL" id="VXD15503.1"/>
    </source>
</evidence>
<reference evidence="1" key="1">
    <citation type="submission" date="2019-10" db="EMBL/GenBank/DDBJ databases">
        <authorList>
            <consortium name="Genoscope - CEA"/>
            <person name="William W."/>
        </authorList>
    </citation>
    <scope>NUCLEOTIDE SEQUENCE [LARGE SCALE GENOMIC DNA]</scope>
    <source>
        <strain evidence="1">BBR_PRJEB10992</strain>
    </source>
</reference>
<protein>
    <submittedName>
        <fullName evidence="1">Uncharacterized protein</fullName>
    </submittedName>
</protein>